<reference evidence="3" key="1">
    <citation type="submission" date="2017-06" db="EMBL/GenBank/DDBJ databases">
        <authorList>
            <person name="Furmanczyk E.M."/>
        </authorList>
    </citation>
    <scope>NUCLEOTIDE SEQUENCE [LARGE SCALE GENOMIC DNA]</scope>
    <source>
        <strain evidence="3">AP3_16</strain>
    </source>
</reference>
<protein>
    <recommendedName>
        <fullName evidence="4">Peptidase A2 domain-containing protein</fullName>
    </recommendedName>
</protein>
<gene>
    <name evidence="2" type="ORF">CD175_18680</name>
</gene>
<name>A0A2S6FHK3_9PSED</name>
<evidence type="ECO:0000313" key="2">
    <source>
        <dbReference type="EMBL" id="PPK36875.1"/>
    </source>
</evidence>
<dbReference type="Proteomes" id="UP000238541">
    <property type="component" value="Unassembled WGS sequence"/>
</dbReference>
<evidence type="ECO:0000256" key="1">
    <source>
        <dbReference type="SAM" id="SignalP"/>
    </source>
</evidence>
<feature type="signal peptide" evidence="1">
    <location>
        <begin position="1"/>
        <end position="28"/>
    </location>
</feature>
<feature type="chain" id="PRO_5015739094" description="Peptidase A2 domain-containing protein" evidence="1">
    <location>
        <begin position="29"/>
        <end position="411"/>
    </location>
</feature>
<accession>A0A2S6FHK3</accession>
<dbReference type="EMBL" id="NIRS01000005">
    <property type="protein sequence ID" value="PPK36875.1"/>
    <property type="molecule type" value="Genomic_DNA"/>
</dbReference>
<keyword evidence="3" id="KW-1185">Reference proteome</keyword>
<dbReference type="CDD" id="cd05483">
    <property type="entry name" value="retropepsin_like_bacteria"/>
    <property type="match status" value="1"/>
</dbReference>
<dbReference type="RefSeq" id="WP_104450057.1">
    <property type="nucleotide sequence ID" value="NZ_JBLZZR010000215.1"/>
</dbReference>
<evidence type="ECO:0000313" key="3">
    <source>
        <dbReference type="Proteomes" id="UP000238541"/>
    </source>
</evidence>
<proteinExistence type="predicted"/>
<evidence type="ECO:0008006" key="4">
    <source>
        <dbReference type="Google" id="ProtNLM"/>
    </source>
</evidence>
<dbReference type="AlphaFoldDB" id="A0A2S6FHK3"/>
<dbReference type="InterPro" id="IPR021109">
    <property type="entry name" value="Peptidase_aspartic_dom_sf"/>
</dbReference>
<sequence length="411" mass="45184">MNGLDMKAFCRCLMFFAGFMCLSPELMAAPKSKTSDNPAALDPDFYQWITSEQGQKASLTQLRQQCDKVLDAAKNLSCSVSVFARMLEAKAANQIPEYYLAIKEKHARAIEASADLKPLFSTFGHQSLAILAAAGNFSINGSTQHEVLRIHPHANDAYVADEVLPFIDVDGPNGASARFVVDTGAPQTRVNIDTAKQMGIQLLPDAYYRYSTFYGEKGLAARLGILGSLKVGTREFRNVLVFVSDRDNLLGLDLISKLGRLKITRSALELNPAPVRRCDAFIAFSRVDLNQRLVVAAQLDRRTTQAIIDTGNVDYLTSALPGRQVNAVQALAPGSSNSYTGDNRHFQRFDGVLVMQGNIMAVTYKYYPGFTIPPSLLGGQYVPSILLGWRAFKDFELNLDLDSGRSCFNKV</sequence>
<comment type="caution">
    <text evidence="2">The sequence shown here is derived from an EMBL/GenBank/DDBJ whole genome shotgun (WGS) entry which is preliminary data.</text>
</comment>
<dbReference type="SUPFAM" id="SSF50630">
    <property type="entry name" value="Acid proteases"/>
    <property type="match status" value="1"/>
</dbReference>
<organism evidence="2 3">
    <name type="scientific">Pseudomonas laurylsulfatiphila</name>
    <dbReference type="NCBI Taxonomy" id="2011015"/>
    <lineage>
        <taxon>Bacteria</taxon>
        <taxon>Pseudomonadati</taxon>
        <taxon>Pseudomonadota</taxon>
        <taxon>Gammaproteobacteria</taxon>
        <taxon>Pseudomonadales</taxon>
        <taxon>Pseudomonadaceae</taxon>
        <taxon>Pseudomonas</taxon>
    </lineage>
</organism>
<dbReference type="InterPro" id="IPR034122">
    <property type="entry name" value="Retropepsin-like_bacterial"/>
</dbReference>
<keyword evidence="1" id="KW-0732">Signal</keyword>
<dbReference type="Gene3D" id="2.40.70.10">
    <property type="entry name" value="Acid Proteases"/>
    <property type="match status" value="1"/>
</dbReference>
<dbReference type="Pfam" id="PF13975">
    <property type="entry name" value="gag-asp_proteas"/>
    <property type="match status" value="1"/>
</dbReference>